<dbReference type="Proteomes" id="UP001470230">
    <property type="component" value="Unassembled WGS sequence"/>
</dbReference>
<evidence type="ECO:0000256" key="7">
    <source>
        <dbReference type="ARBA" id="ARBA00038298"/>
    </source>
</evidence>
<evidence type="ECO:0000256" key="3">
    <source>
        <dbReference type="ARBA" id="ARBA00022692"/>
    </source>
</evidence>
<keyword evidence="4 8" id="KW-1133">Transmembrane helix</keyword>
<evidence type="ECO:0000256" key="6">
    <source>
        <dbReference type="ARBA" id="ARBA00023315"/>
    </source>
</evidence>
<dbReference type="EC" id="2.3.1.225" evidence="8"/>
<sequence>MKNNLLGYQIEPRKTSAEKVLQFNYQPFFIIINFIMYNVYFLTKHSYLFKSYHSNSSYFFYSLLLIYSLMLYYYAKASGPPGFANDETEITKIDETNLDPNQYFCKYCHIYVPPRASHCLTCNKCIIRRDHHCPYTNNCIGRDNHFYFLIFTTLAFTSYIIPDIDAILHVKSNFDYSDNYFDLIKGIGLYLSFIVATSFASFMTYNLVAQCIITIVKNATTWERARRARITYLKDLPYGYSPFDKGLAGNIIEFCTMKEKKMKWDIKPPDISLFSNELQILKDNNGNIPEI</sequence>
<dbReference type="PANTHER" id="PTHR22883">
    <property type="entry name" value="ZINC FINGER DHHC DOMAIN CONTAINING PROTEIN"/>
    <property type="match status" value="1"/>
</dbReference>
<feature type="transmembrane region" description="Helical" evidence="8">
    <location>
        <begin position="25"/>
        <end position="43"/>
    </location>
</feature>
<comment type="catalytic activity">
    <reaction evidence="8">
        <text>L-cysteinyl-[protein] + hexadecanoyl-CoA = S-hexadecanoyl-L-cysteinyl-[protein] + CoA</text>
        <dbReference type="Rhea" id="RHEA:36683"/>
        <dbReference type="Rhea" id="RHEA-COMP:10131"/>
        <dbReference type="Rhea" id="RHEA-COMP:11032"/>
        <dbReference type="ChEBI" id="CHEBI:29950"/>
        <dbReference type="ChEBI" id="CHEBI:57287"/>
        <dbReference type="ChEBI" id="CHEBI:57379"/>
        <dbReference type="ChEBI" id="CHEBI:74151"/>
        <dbReference type="EC" id="2.3.1.225"/>
    </reaction>
</comment>
<feature type="transmembrane region" description="Helical" evidence="8">
    <location>
        <begin position="55"/>
        <end position="75"/>
    </location>
</feature>
<name>A0ABR2K6K0_9EUKA</name>
<dbReference type="EMBL" id="JAPFFF010000007">
    <property type="protein sequence ID" value="KAK8886748.1"/>
    <property type="molecule type" value="Genomic_DNA"/>
</dbReference>
<reference evidence="10 11" key="1">
    <citation type="submission" date="2024-04" db="EMBL/GenBank/DDBJ databases">
        <title>Tritrichomonas musculus Genome.</title>
        <authorList>
            <person name="Alves-Ferreira E."/>
            <person name="Grigg M."/>
            <person name="Lorenzi H."/>
            <person name="Galac M."/>
        </authorList>
    </citation>
    <scope>NUCLEOTIDE SEQUENCE [LARGE SCALE GENOMIC DNA]</scope>
    <source>
        <strain evidence="10 11">EAF2021</strain>
    </source>
</reference>
<proteinExistence type="inferred from homology"/>
<evidence type="ECO:0000259" key="9">
    <source>
        <dbReference type="Pfam" id="PF01529"/>
    </source>
</evidence>
<dbReference type="Pfam" id="PF01529">
    <property type="entry name" value="DHHC"/>
    <property type="match status" value="1"/>
</dbReference>
<accession>A0ABR2K6K0</accession>
<keyword evidence="5 8" id="KW-0472">Membrane</keyword>
<evidence type="ECO:0000313" key="10">
    <source>
        <dbReference type="EMBL" id="KAK8886748.1"/>
    </source>
</evidence>
<evidence type="ECO:0000313" key="11">
    <source>
        <dbReference type="Proteomes" id="UP001470230"/>
    </source>
</evidence>
<feature type="transmembrane region" description="Helical" evidence="8">
    <location>
        <begin position="146"/>
        <end position="168"/>
    </location>
</feature>
<gene>
    <name evidence="10" type="ORF">M9Y10_042216</name>
</gene>
<feature type="domain" description="Palmitoyltransferase DHHC" evidence="9">
    <location>
        <begin position="102"/>
        <end position="226"/>
    </location>
</feature>
<comment type="similarity">
    <text evidence="7">Belongs to the DHHC palmitoyltransferase family. PFA5 subfamily.</text>
</comment>
<protein>
    <recommendedName>
        <fullName evidence="8">Palmitoyltransferase</fullName>
        <ecNumber evidence="8">2.3.1.225</ecNumber>
    </recommendedName>
</protein>
<feature type="transmembrane region" description="Helical" evidence="8">
    <location>
        <begin position="189"/>
        <end position="208"/>
    </location>
</feature>
<keyword evidence="3 8" id="KW-0812">Transmembrane</keyword>
<keyword evidence="11" id="KW-1185">Reference proteome</keyword>
<evidence type="ECO:0000256" key="1">
    <source>
        <dbReference type="ARBA" id="ARBA00004141"/>
    </source>
</evidence>
<comment type="caution">
    <text evidence="10">The sequence shown here is derived from an EMBL/GenBank/DDBJ whole genome shotgun (WGS) entry which is preliminary data.</text>
</comment>
<evidence type="ECO:0000256" key="2">
    <source>
        <dbReference type="ARBA" id="ARBA00022679"/>
    </source>
</evidence>
<comment type="subcellular location">
    <subcellularLocation>
        <location evidence="1">Membrane</location>
        <topology evidence="1">Multi-pass membrane protein</topology>
    </subcellularLocation>
</comment>
<dbReference type="PANTHER" id="PTHR22883:SF23">
    <property type="entry name" value="PALMITOYLTRANSFERASE ZDHHC6"/>
    <property type="match status" value="1"/>
</dbReference>
<evidence type="ECO:0000256" key="5">
    <source>
        <dbReference type="ARBA" id="ARBA00023136"/>
    </source>
</evidence>
<keyword evidence="2 8" id="KW-0808">Transferase</keyword>
<dbReference type="InterPro" id="IPR001594">
    <property type="entry name" value="Palmitoyltrfase_DHHC"/>
</dbReference>
<evidence type="ECO:0000256" key="4">
    <source>
        <dbReference type="ARBA" id="ARBA00022989"/>
    </source>
</evidence>
<dbReference type="PROSITE" id="PS50216">
    <property type="entry name" value="DHHC"/>
    <property type="match status" value="1"/>
</dbReference>
<evidence type="ECO:0000256" key="8">
    <source>
        <dbReference type="RuleBase" id="RU079119"/>
    </source>
</evidence>
<keyword evidence="6 8" id="KW-0012">Acyltransferase</keyword>
<organism evidence="10 11">
    <name type="scientific">Tritrichomonas musculus</name>
    <dbReference type="NCBI Taxonomy" id="1915356"/>
    <lineage>
        <taxon>Eukaryota</taxon>
        <taxon>Metamonada</taxon>
        <taxon>Parabasalia</taxon>
        <taxon>Tritrichomonadida</taxon>
        <taxon>Tritrichomonadidae</taxon>
        <taxon>Tritrichomonas</taxon>
    </lineage>
</organism>
<comment type="domain">
    <text evidence="8">The DHHC domain is required for palmitoyltransferase activity.</text>
</comment>
<dbReference type="InterPro" id="IPR039859">
    <property type="entry name" value="PFA4/ZDH16/20/ERF2-like"/>
</dbReference>